<evidence type="ECO:0000259" key="1">
    <source>
        <dbReference type="Pfam" id="PF01610"/>
    </source>
</evidence>
<reference evidence="2 3" key="1">
    <citation type="submission" date="2019-10" db="EMBL/GenBank/DDBJ databases">
        <title>Comparative genomics of sulfur disproportionating microorganisms.</title>
        <authorList>
            <person name="Ward L.M."/>
            <person name="Bertran E."/>
            <person name="Johnston D."/>
        </authorList>
    </citation>
    <scope>NUCLEOTIDE SEQUENCE [LARGE SCALE GENOMIC DNA]</scope>
    <source>
        <strain evidence="2 3">DSM 14055</strain>
    </source>
</reference>
<dbReference type="PANTHER" id="PTHR33498">
    <property type="entry name" value="TRANSPOSASE FOR INSERTION SEQUENCE ELEMENT IS1557"/>
    <property type="match status" value="1"/>
</dbReference>
<dbReference type="RefSeq" id="WP_152945234.1">
    <property type="nucleotide sequence ID" value="NZ_WHYR01000006.1"/>
</dbReference>
<dbReference type="Proteomes" id="UP000441717">
    <property type="component" value="Unassembled WGS sequence"/>
</dbReference>
<organism evidence="2 3">
    <name type="scientific">Desulfofundulus thermobenzoicus</name>
    <dbReference type="NCBI Taxonomy" id="29376"/>
    <lineage>
        <taxon>Bacteria</taxon>
        <taxon>Bacillati</taxon>
        <taxon>Bacillota</taxon>
        <taxon>Clostridia</taxon>
        <taxon>Eubacteriales</taxon>
        <taxon>Peptococcaceae</taxon>
        <taxon>Desulfofundulus</taxon>
    </lineage>
</organism>
<dbReference type="Pfam" id="PF01610">
    <property type="entry name" value="DDE_Tnp_ISL3"/>
    <property type="match status" value="1"/>
</dbReference>
<evidence type="ECO:0000313" key="3">
    <source>
        <dbReference type="Proteomes" id="UP000441717"/>
    </source>
</evidence>
<name>A0A6N7IMU3_9FIRM</name>
<proteinExistence type="predicted"/>
<dbReference type="InterPro" id="IPR002560">
    <property type="entry name" value="Transposase_DDE"/>
</dbReference>
<dbReference type="EMBL" id="WHYR01000006">
    <property type="protein sequence ID" value="MQL51305.1"/>
    <property type="molecule type" value="Genomic_DNA"/>
</dbReference>
<feature type="domain" description="Transposase IS204/IS1001/IS1096/IS1165 DDE" evidence="1">
    <location>
        <begin position="9"/>
        <end position="85"/>
    </location>
</feature>
<dbReference type="AlphaFoldDB" id="A0A6N7IMU3"/>
<comment type="caution">
    <text evidence="2">The sequence shown here is derived from an EMBL/GenBank/DDBJ whole genome shotgun (WGS) entry which is preliminary data.</text>
</comment>
<protein>
    <recommendedName>
        <fullName evidence="1">Transposase IS204/IS1001/IS1096/IS1165 DDE domain-containing protein</fullName>
    </recommendedName>
</protein>
<keyword evidence="3" id="KW-1185">Reference proteome</keyword>
<dbReference type="PANTHER" id="PTHR33498:SF1">
    <property type="entry name" value="TRANSPOSASE FOR INSERTION SEQUENCE ELEMENT IS1557"/>
    <property type="match status" value="1"/>
</dbReference>
<evidence type="ECO:0000313" key="2">
    <source>
        <dbReference type="EMBL" id="MQL51305.1"/>
    </source>
</evidence>
<dbReference type="InterPro" id="IPR047951">
    <property type="entry name" value="Transpos_ISL3"/>
</dbReference>
<gene>
    <name evidence="2" type="ORF">GFC01_03310</name>
</gene>
<accession>A0A6N7IMU3</accession>
<sequence length="129" mass="14774">MTLGYGGAFAKDLREHKGNPNAIKTVCCDLSPAFIAGVKPAMPQAQLVFDRFHVMKIINEAVDEVRRDEARQNETLKKTRYIWLGFPSNKIFSLILHDFQPGRQRFIWLRKAKQGSHCLRPPSNNTHRA</sequence>
<dbReference type="OrthoDB" id="2110692at2"/>